<dbReference type="Gene3D" id="1.10.150.130">
    <property type="match status" value="1"/>
</dbReference>
<dbReference type="Pfam" id="PF00589">
    <property type="entry name" value="Phage_integrase"/>
    <property type="match status" value="1"/>
</dbReference>
<keyword evidence="7" id="KW-1185">Reference proteome</keyword>
<comment type="caution">
    <text evidence="6">The sequence shown here is derived from an EMBL/GenBank/DDBJ whole genome shotgun (WGS) entry which is preliminary data.</text>
</comment>
<reference evidence="6 7" key="1">
    <citation type="submission" date="2020-07" db="EMBL/GenBank/DDBJ databases">
        <title>Exploring microbial biodiversity for novel pathways involved in the catabolism of aromatic compounds derived from lignin.</title>
        <authorList>
            <person name="Elkins J."/>
        </authorList>
    </citation>
    <scope>NUCLEOTIDE SEQUENCE [LARGE SCALE GENOMIC DNA]</scope>
    <source>
        <strain evidence="6 7">H2C3C</strain>
    </source>
</reference>
<dbReference type="PROSITE" id="PS51898">
    <property type="entry name" value="TYR_RECOMBINASE"/>
    <property type="match status" value="1"/>
</dbReference>
<dbReference type="Gene3D" id="1.10.443.10">
    <property type="entry name" value="Intergrase catalytic core"/>
    <property type="match status" value="1"/>
</dbReference>
<proteinExistence type="inferred from homology"/>
<dbReference type="InterPro" id="IPR050808">
    <property type="entry name" value="Phage_Integrase"/>
</dbReference>
<dbReference type="InterPro" id="IPR038488">
    <property type="entry name" value="Integrase_DNA-bd_sf"/>
</dbReference>
<keyword evidence="3" id="KW-0238">DNA-binding</keyword>
<dbReference type="InterPro" id="IPR002104">
    <property type="entry name" value="Integrase_catalytic"/>
</dbReference>
<gene>
    <name evidence="6" type="ORF">GGD40_001949</name>
</gene>
<dbReference type="AlphaFoldDB" id="A0A7Y9WLG8"/>
<name>A0A7Y9WLG8_9BURK</name>
<dbReference type="EMBL" id="JACCAS010000001">
    <property type="protein sequence ID" value="NYH22470.1"/>
    <property type="molecule type" value="Genomic_DNA"/>
</dbReference>
<dbReference type="RefSeq" id="WP_179743489.1">
    <property type="nucleotide sequence ID" value="NZ_JACCAS010000001.1"/>
</dbReference>
<evidence type="ECO:0000256" key="3">
    <source>
        <dbReference type="ARBA" id="ARBA00023125"/>
    </source>
</evidence>
<dbReference type="InterPro" id="IPR010998">
    <property type="entry name" value="Integrase_recombinase_N"/>
</dbReference>
<dbReference type="PANTHER" id="PTHR30629">
    <property type="entry name" value="PROPHAGE INTEGRASE"/>
    <property type="match status" value="1"/>
</dbReference>
<evidence type="ECO:0000313" key="6">
    <source>
        <dbReference type="EMBL" id="NYH22470.1"/>
    </source>
</evidence>
<dbReference type="GO" id="GO:0015074">
    <property type="term" value="P:DNA integration"/>
    <property type="evidence" value="ECO:0007669"/>
    <property type="project" value="UniProtKB-KW"/>
</dbReference>
<evidence type="ECO:0000256" key="1">
    <source>
        <dbReference type="ARBA" id="ARBA00008857"/>
    </source>
</evidence>
<evidence type="ECO:0000259" key="5">
    <source>
        <dbReference type="PROSITE" id="PS51898"/>
    </source>
</evidence>
<evidence type="ECO:0000256" key="4">
    <source>
        <dbReference type="ARBA" id="ARBA00023172"/>
    </source>
</evidence>
<dbReference type="PANTHER" id="PTHR30629:SF2">
    <property type="entry name" value="PROPHAGE INTEGRASE INTS-RELATED"/>
    <property type="match status" value="1"/>
</dbReference>
<keyword evidence="4" id="KW-0233">DNA recombination</keyword>
<keyword evidence="2" id="KW-0229">DNA integration</keyword>
<evidence type="ECO:0000313" key="7">
    <source>
        <dbReference type="Proteomes" id="UP000540929"/>
    </source>
</evidence>
<dbReference type="CDD" id="cd00796">
    <property type="entry name" value="INT_Rci_Hp1_C"/>
    <property type="match status" value="1"/>
</dbReference>
<feature type="domain" description="Tyr recombinase" evidence="5">
    <location>
        <begin position="201"/>
        <end position="375"/>
    </location>
</feature>
<evidence type="ECO:0000256" key="2">
    <source>
        <dbReference type="ARBA" id="ARBA00022908"/>
    </source>
</evidence>
<protein>
    <submittedName>
        <fullName evidence="6">Integrase</fullName>
    </submittedName>
</protein>
<comment type="similarity">
    <text evidence="1">Belongs to the 'phage' integrase family.</text>
</comment>
<dbReference type="SUPFAM" id="SSF56349">
    <property type="entry name" value="DNA breaking-rejoining enzymes"/>
    <property type="match status" value="1"/>
</dbReference>
<dbReference type="InterPro" id="IPR013762">
    <property type="entry name" value="Integrase-like_cat_sf"/>
</dbReference>
<dbReference type="Pfam" id="PF13356">
    <property type="entry name" value="Arm-DNA-bind_3"/>
    <property type="match status" value="1"/>
</dbReference>
<sequence length="382" mass="42854">MSKKLAFTKRIVSALVHDGPGKSTEFSDSTTIGLKLEVYPSSRKIWFFRYTFEGRKRAVRIGEYPAIDLDEARSTAYQHRADVDRGINPADEKRARREELTFRQYADDVYIPHAQVHKKSAKDDIAKLHLHIYKVFGDRKLSAVTKQEISTYHGQVKQSHSPAYANRHLALIKRMLGLAVEWGYLTANAAHGIKLFREENCRETFLSKDEAKRLVDAMASDSNPIACAALKIMLLTGVRRQEALSARWVNVDLDAGIWLLPNTKARKPRQVVLSDAAQQVLHHLQASAINSPYVFPGRDPTKPLCDPKKTLRRLLAAAGITKPFRIHDTRHSFASLLIADGTPLYTVQKLLGHAQSSTTERYAHLSQGNLRAGVEAIGQMLG</sequence>
<dbReference type="GO" id="GO:0006310">
    <property type="term" value="P:DNA recombination"/>
    <property type="evidence" value="ECO:0007669"/>
    <property type="project" value="UniProtKB-KW"/>
</dbReference>
<dbReference type="Proteomes" id="UP000540929">
    <property type="component" value="Unassembled WGS sequence"/>
</dbReference>
<dbReference type="GO" id="GO:0003677">
    <property type="term" value="F:DNA binding"/>
    <property type="evidence" value="ECO:0007669"/>
    <property type="project" value="UniProtKB-KW"/>
</dbReference>
<organism evidence="6 7">
    <name type="scientific">Paraburkholderia bryophila</name>
    <dbReference type="NCBI Taxonomy" id="420952"/>
    <lineage>
        <taxon>Bacteria</taxon>
        <taxon>Pseudomonadati</taxon>
        <taxon>Pseudomonadota</taxon>
        <taxon>Betaproteobacteria</taxon>
        <taxon>Burkholderiales</taxon>
        <taxon>Burkholderiaceae</taxon>
        <taxon>Paraburkholderia</taxon>
    </lineage>
</organism>
<dbReference type="InterPro" id="IPR025166">
    <property type="entry name" value="Integrase_DNA_bind_dom"/>
</dbReference>
<accession>A0A7Y9WLG8</accession>
<dbReference type="Gene3D" id="3.30.160.390">
    <property type="entry name" value="Integrase, DNA-binding domain"/>
    <property type="match status" value="1"/>
</dbReference>
<dbReference type="InterPro" id="IPR011010">
    <property type="entry name" value="DNA_brk_join_enz"/>
</dbReference>